<dbReference type="AlphaFoldDB" id="A0A2I8VIX3"/>
<organism evidence="3 4">
    <name type="scientific">Salinigranum rubrum</name>
    <dbReference type="NCBI Taxonomy" id="755307"/>
    <lineage>
        <taxon>Archaea</taxon>
        <taxon>Methanobacteriati</taxon>
        <taxon>Methanobacteriota</taxon>
        <taxon>Stenosarchaea group</taxon>
        <taxon>Halobacteria</taxon>
        <taxon>Halobacteriales</taxon>
        <taxon>Haloferacaceae</taxon>
        <taxon>Salinigranum</taxon>
    </lineage>
</organism>
<dbReference type="SUPFAM" id="SSF55729">
    <property type="entry name" value="Acyl-CoA N-acyltransferases (Nat)"/>
    <property type="match status" value="1"/>
</dbReference>
<feature type="region of interest" description="Disordered" evidence="1">
    <location>
        <begin position="162"/>
        <end position="193"/>
    </location>
</feature>
<protein>
    <submittedName>
        <fullName evidence="3">GNAT family N-acetyltransferase</fullName>
    </submittedName>
</protein>
<feature type="compositionally biased region" description="Acidic residues" evidence="1">
    <location>
        <begin position="169"/>
        <end position="180"/>
    </location>
</feature>
<dbReference type="EMBL" id="CP026309">
    <property type="protein sequence ID" value="AUV81882.1"/>
    <property type="molecule type" value="Genomic_DNA"/>
</dbReference>
<gene>
    <name evidence="3" type="ORF">C2R22_09655</name>
</gene>
<name>A0A2I8VIX3_9EURY</name>
<dbReference type="GO" id="GO:0016747">
    <property type="term" value="F:acyltransferase activity, transferring groups other than amino-acyl groups"/>
    <property type="evidence" value="ECO:0007669"/>
    <property type="project" value="InterPro"/>
</dbReference>
<dbReference type="CDD" id="cd04301">
    <property type="entry name" value="NAT_SF"/>
    <property type="match status" value="1"/>
</dbReference>
<evidence type="ECO:0000256" key="1">
    <source>
        <dbReference type="SAM" id="MobiDB-lite"/>
    </source>
</evidence>
<evidence type="ECO:0000313" key="4">
    <source>
        <dbReference type="Proteomes" id="UP000236584"/>
    </source>
</evidence>
<evidence type="ECO:0000259" key="2">
    <source>
        <dbReference type="PROSITE" id="PS51186"/>
    </source>
</evidence>
<dbReference type="InterPro" id="IPR000182">
    <property type="entry name" value="GNAT_dom"/>
</dbReference>
<dbReference type="RefSeq" id="WP_103425571.1">
    <property type="nucleotide sequence ID" value="NZ_CP026309.1"/>
</dbReference>
<keyword evidence="4" id="KW-1185">Reference proteome</keyword>
<dbReference type="GeneID" id="35592356"/>
<proteinExistence type="predicted"/>
<dbReference type="Pfam" id="PF00583">
    <property type="entry name" value="Acetyltransf_1"/>
    <property type="match status" value="1"/>
</dbReference>
<dbReference type="Gene3D" id="3.40.630.30">
    <property type="match status" value="1"/>
</dbReference>
<keyword evidence="3" id="KW-0808">Transferase</keyword>
<dbReference type="KEGG" id="srub:C2R22_09655"/>
<feature type="domain" description="N-acetyltransferase" evidence="2">
    <location>
        <begin position="1"/>
        <end position="131"/>
    </location>
</feature>
<evidence type="ECO:0000313" key="3">
    <source>
        <dbReference type="EMBL" id="AUV81882.1"/>
    </source>
</evidence>
<dbReference type="PROSITE" id="PS51186">
    <property type="entry name" value="GNAT"/>
    <property type="match status" value="1"/>
</dbReference>
<reference evidence="3 4" key="1">
    <citation type="submission" date="2018-01" db="EMBL/GenBank/DDBJ databases">
        <title>Complete genome sequence of Salinigranum rubrum GX10T, an extremely halophilic archaeon isolated from a marine solar saltern.</title>
        <authorList>
            <person name="Han S."/>
        </authorList>
    </citation>
    <scope>NUCLEOTIDE SEQUENCE [LARGE SCALE GENOMIC DNA]</scope>
    <source>
        <strain evidence="3 4">GX10</strain>
    </source>
</reference>
<dbReference type="Proteomes" id="UP000236584">
    <property type="component" value="Chromosome"/>
</dbReference>
<sequence length="193" mass="21651">MYVRDAKNREEVWLLDHIEAMGLDDAAFRSRDYVVALDEESNEKAGFGRIRVHKTDEDDYCELTGMGVLDAWRGQGVGAHVVERLVEKSGDAGFDVVYSFALEPTYLAQFGFEPVPKGDLPDPLRERLEAKRESMAGDIVPMRLAVDAFEMPERLREAFKLAAPAAEESAPEEQPEDFGIDPDSATYKYDTGR</sequence>
<dbReference type="OrthoDB" id="104811at2157"/>
<dbReference type="InterPro" id="IPR016181">
    <property type="entry name" value="Acyl_CoA_acyltransferase"/>
</dbReference>
<accession>A0A2I8VIX3</accession>